<comment type="caution">
    <text evidence="1">The sequence shown here is derived from an EMBL/GenBank/DDBJ whole genome shotgun (WGS) entry which is preliminary data.</text>
</comment>
<dbReference type="EMBL" id="MU250555">
    <property type="protein sequence ID" value="KAG7441910.1"/>
    <property type="molecule type" value="Genomic_DNA"/>
</dbReference>
<gene>
    <name evidence="1" type="ORF">BT62DRAFT_459285</name>
</gene>
<dbReference type="OrthoDB" id="5595751at2759"/>
<keyword evidence="2" id="KW-1185">Reference proteome</keyword>
<dbReference type="GeneID" id="66103276"/>
<reference evidence="1" key="1">
    <citation type="submission" date="2020-11" db="EMBL/GenBank/DDBJ databases">
        <title>Adaptations for nitrogen fixation in a non-lichenized fungal sporocarp promotes dispersal by wood-feeding termites.</title>
        <authorList>
            <consortium name="DOE Joint Genome Institute"/>
            <person name="Koch R.A."/>
            <person name="Yoon G."/>
            <person name="Arayal U."/>
            <person name="Lail K."/>
            <person name="Amirebrahimi M."/>
            <person name="Labutti K."/>
            <person name="Lipzen A."/>
            <person name="Riley R."/>
            <person name="Barry K."/>
            <person name="Henrissat B."/>
            <person name="Grigoriev I.V."/>
            <person name="Herr J.R."/>
            <person name="Aime M.C."/>
        </authorList>
    </citation>
    <scope>NUCLEOTIDE SEQUENCE</scope>
    <source>
        <strain evidence="1">MCA 3950</strain>
    </source>
</reference>
<name>A0A9P7VJY0_9AGAR</name>
<proteinExistence type="predicted"/>
<dbReference type="AlphaFoldDB" id="A0A9P7VJY0"/>
<evidence type="ECO:0000313" key="1">
    <source>
        <dbReference type="EMBL" id="KAG7441910.1"/>
    </source>
</evidence>
<dbReference type="RefSeq" id="XP_043035410.1">
    <property type="nucleotide sequence ID" value="XM_043180980.1"/>
</dbReference>
<dbReference type="Proteomes" id="UP000812287">
    <property type="component" value="Unassembled WGS sequence"/>
</dbReference>
<accession>A0A9P7VJY0</accession>
<evidence type="ECO:0000313" key="2">
    <source>
        <dbReference type="Proteomes" id="UP000812287"/>
    </source>
</evidence>
<organism evidence="1 2">
    <name type="scientific">Guyanagaster necrorhizus</name>
    <dbReference type="NCBI Taxonomy" id="856835"/>
    <lineage>
        <taxon>Eukaryota</taxon>
        <taxon>Fungi</taxon>
        <taxon>Dikarya</taxon>
        <taxon>Basidiomycota</taxon>
        <taxon>Agaricomycotina</taxon>
        <taxon>Agaricomycetes</taxon>
        <taxon>Agaricomycetidae</taxon>
        <taxon>Agaricales</taxon>
        <taxon>Marasmiineae</taxon>
        <taxon>Physalacriaceae</taxon>
        <taxon>Guyanagaster</taxon>
    </lineage>
</organism>
<sequence>MVQPRTVRAAFTFSNFVLNFSDRMSVLCRREGYQLDILSTFEGETDGPWRIVFFAPSAAEFILPFLKEGFDVDSVNIAVI</sequence>
<protein>
    <submittedName>
        <fullName evidence="1">Uncharacterized protein</fullName>
    </submittedName>
</protein>